<feature type="transmembrane region" description="Helical" evidence="1">
    <location>
        <begin position="6"/>
        <end position="23"/>
    </location>
</feature>
<evidence type="ECO:0000256" key="1">
    <source>
        <dbReference type="SAM" id="Phobius"/>
    </source>
</evidence>
<feature type="transmembrane region" description="Helical" evidence="1">
    <location>
        <begin position="66"/>
        <end position="91"/>
    </location>
</feature>
<organism evidence="2 3">
    <name type="scientific">Luteolibacter arcticus</name>
    <dbReference type="NCBI Taxonomy" id="1581411"/>
    <lineage>
        <taxon>Bacteria</taxon>
        <taxon>Pseudomonadati</taxon>
        <taxon>Verrucomicrobiota</taxon>
        <taxon>Verrucomicrobiia</taxon>
        <taxon>Verrucomicrobiales</taxon>
        <taxon>Verrucomicrobiaceae</taxon>
        <taxon>Luteolibacter</taxon>
    </lineage>
</organism>
<gene>
    <name evidence="2" type="ORF">OKA05_12765</name>
</gene>
<keyword evidence="1" id="KW-0812">Transmembrane</keyword>
<dbReference type="EMBL" id="JAPDDT010000004">
    <property type="protein sequence ID" value="MCW1923429.1"/>
    <property type="molecule type" value="Genomic_DNA"/>
</dbReference>
<feature type="transmembrane region" description="Helical" evidence="1">
    <location>
        <begin position="30"/>
        <end position="54"/>
    </location>
</feature>
<dbReference type="Proteomes" id="UP001320876">
    <property type="component" value="Unassembled WGS sequence"/>
</dbReference>
<accession>A0ABT3GIV1</accession>
<proteinExistence type="predicted"/>
<evidence type="ECO:0000313" key="2">
    <source>
        <dbReference type="EMBL" id="MCW1923429.1"/>
    </source>
</evidence>
<keyword evidence="1" id="KW-1133">Transmembrane helix</keyword>
<comment type="caution">
    <text evidence="2">The sequence shown here is derived from an EMBL/GenBank/DDBJ whole genome shotgun (WGS) entry which is preliminary data.</text>
</comment>
<reference evidence="2 3" key="1">
    <citation type="submission" date="2022-10" db="EMBL/GenBank/DDBJ databases">
        <title>Luteolibacter arcticus strain CCTCC AB 2014275, whole genome shotgun sequencing project.</title>
        <authorList>
            <person name="Zhao G."/>
            <person name="Shen L."/>
        </authorList>
    </citation>
    <scope>NUCLEOTIDE SEQUENCE [LARGE SCALE GENOMIC DNA]</scope>
    <source>
        <strain evidence="2 3">CCTCC AB 2014275</strain>
    </source>
</reference>
<keyword evidence="1" id="KW-0472">Membrane</keyword>
<evidence type="ECO:0000313" key="3">
    <source>
        <dbReference type="Proteomes" id="UP001320876"/>
    </source>
</evidence>
<protein>
    <submittedName>
        <fullName evidence="2">Uncharacterized protein</fullName>
    </submittedName>
</protein>
<sequence>MLSLLSLIGLPVIIAHWVGIMGLRRGRRGVAWVLMVVGMTINSLMLVLPFLYSLTGFQNLGWTGMAWVYIPYAISTLGSLLFATGFALHGLGSARATERQGDLEQLVAAMSEEIDRLKDERARP</sequence>
<dbReference type="RefSeq" id="WP_264487534.1">
    <property type="nucleotide sequence ID" value="NZ_JAPDDT010000004.1"/>
</dbReference>
<name>A0ABT3GIV1_9BACT</name>
<keyword evidence="3" id="KW-1185">Reference proteome</keyword>